<evidence type="ECO:0000256" key="1">
    <source>
        <dbReference type="ARBA" id="ARBA00022723"/>
    </source>
</evidence>
<dbReference type="EMBL" id="PVZS01000017">
    <property type="protein sequence ID" value="PSC04106.1"/>
    <property type="molecule type" value="Genomic_DNA"/>
</dbReference>
<dbReference type="InterPro" id="IPR029052">
    <property type="entry name" value="Metallo-depent_PP-like"/>
</dbReference>
<feature type="domain" description="Calcineurin-like phosphoesterase" evidence="6">
    <location>
        <begin position="240"/>
        <end position="334"/>
    </location>
</feature>
<dbReference type="SUPFAM" id="SSF56300">
    <property type="entry name" value="Metallo-dependent phosphatases"/>
    <property type="match status" value="1"/>
</dbReference>
<comment type="caution">
    <text evidence="7">The sequence shown here is derived from an EMBL/GenBank/DDBJ whole genome shotgun (WGS) entry which is preliminary data.</text>
</comment>
<gene>
    <name evidence="7" type="ORF">SLNSH_15890</name>
</gene>
<feature type="transmembrane region" description="Helical" evidence="5">
    <location>
        <begin position="154"/>
        <end position="174"/>
    </location>
</feature>
<name>A0A2T1HR39_9HYPH</name>
<dbReference type="PANTHER" id="PTHR42988">
    <property type="entry name" value="PHOSPHOHYDROLASE"/>
    <property type="match status" value="1"/>
</dbReference>
<proteinExistence type="inferred from homology"/>
<evidence type="ECO:0000256" key="4">
    <source>
        <dbReference type="ARBA" id="ARBA00025742"/>
    </source>
</evidence>
<evidence type="ECO:0000256" key="2">
    <source>
        <dbReference type="ARBA" id="ARBA00022801"/>
    </source>
</evidence>
<keyword evidence="5" id="KW-1133">Transmembrane helix</keyword>
<dbReference type="AlphaFoldDB" id="A0A2T1HR39"/>
<sequence>MSSRAILDPREGDVEDDAASTKTRSLLAIGGALISEISFPKLALAWVLLIALPAVVLGATPLVAKIWFVETLDRISAVAGIGSALILALVAGVGWFGLPHLLRVLERSFWSLNSIAVQPGYVLAREVLRHVLEGVAGPRMGEASRARLRAGTSAAAGGLSALVALALIAMAWPYTRWTGELADLAAPLRLVKPALANAVVLVSACLAVASLAWGVADAAMDQLQTTRTFDEGAQPGRTWRVAHLSDIHVVGEEYGFRIESGRAGPRGNRRLDEALHRLERLHAARALDHVLITGDMTDAGRAGEWAAFMTALSRRPALAERTLILPGNHDLNIADRGNPARLDLPTSPGKRLRQMRALSAMDAVQGARVRVVDRSAGKLGPTLTEFLRPHRASIAAFADTGSLRLSRGLESLWENCFPMILPPAEPDGLGVALLNSNAETHFSFTNALGLVPALDARALLSVMEHHGQASWIVALHHHLLEYPTPAKALSERIGTALINGSWFIRQLAPFASRAIAMHGHRHVDWIGSCGRLRIVSAPSPVMEARDDEPTCFYIHELAAGAGALRLLAPEQVVIGPRSRN</sequence>
<evidence type="ECO:0000256" key="3">
    <source>
        <dbReference type="ARBA" id="ARBA00023004"/>
    </source>
</evidence>
<dbReference type="InterPro" id="IPR004843">
    <property type="entry name" value="Calcineurin-like_PHP"/>
</dbReference>
<keyword evidence="8" id="KW-1185">Reference proteome</keyword>
<reference evidence="8" key="1">
    <citation type="submission" date="2018-03" db="EMBL/GenBank/DDBJ databases">
        <authorList>
            <person name="Sun L."/>
            <person name="Liu H."/>
            <person name="Chen W."/>
            <person name="Huang K."/>
            <person name="Liu W."/>
            <person name="Gao X."/>
        </authorList>
    </citation>
    <scope>NUCLEOTIDE SEQUENCE [LARGE SCALE GENOMIC DNA]</scope>
    <source>
        <strain evidence="8">SH9</strain>
    </source>
</reference>
<evidence type="ECO:0000313" key="7">
    <source>
        <dbReference type="EMBL" id="PSC04106.1"/>
    </source>
</evidence>
<evidence type="ECO:0000313" key="8">
    <source>
        <dbReference type="Proteomes" id="UP000239772"/>
    </source>
</evidence>
<dbReference type="OrthoDB" id="7235496at2"/>
<accession>A0A2T1HR39</accession>
<keyword evidence="3" id="KW-0408">Iron</keyword>
<keyword evidence="2" id="KW-0378">Hydrolase</keyword>
<dbReference type="PANTHER" id="PTHR42988:SF2">
    <property type="entry name" value="CYCLIC NUCLEOTIDE PHOSPHODIESTERASE CBUA0032-RELATED"/>
    <property type="match status" value="1"/>
</dbReference>
<comment type="similarity">
    <text evidence="4">Belongs to the cyclic nucleotide phosphodiesterase class-III family.</text>
</comment>
<dbReference type="GO" id="GO:0016787">
    <property type="term" value="F:hydrolase activity"/>
    <property type="evidence" value="ECO:0007669"/>
    <property type="project" value="UniProtKB-KW"/>
</dbReference>
<evidence type="ECO:0000259" key="6">
    <source>
        <dbReference type="Pfam" id="PF00149"/>
    </source>
</evidence>
<keyword evidence="5" id="KW-0472">Membrane</keyword>
<protein>
    <submittedName>
        <fullName evidence="7">Metallophosphoesterase</fullName>
    </submittedName>
</protein>
<feature type="transmembrane region" description="Helical" evidence="5">
    <location>
        <begin position="194"/>
        <end position="216"/>
    </location>
</feature>
<dbReference type="InterPro" id="IPR050884">
    <property type="entry name" value="CNP_phosphodiesterase-III"/>
</dbReference>
<keyword evidence="1" id="KW-0479">Metal-binding</keyword>
<feature type="transmembrane region" description="Helical" evidence="5">
    <location>
        <begin position="43"/>
        <end position="69"/>
    </location>
</feature>
<dbReference type="Gene3D" id="3.60.21.10">
    <property type="match status" value="1"/>
</dbReference>
<evidence type="ECO:0000256" key="5">
    <source>
        <dbReference type="SAM" id="Phobius"/>
    </source>
</evidence>
<keyword evidence="5" id="KW-0812">Transmembrane</keyword>
<organism evidence="7 8">
    <name type="scientific">Alsobacter soli</name>
    <dbReference type="NCBI Taxonomy" id="2109933"/>
    <lineage>
        <taxon>Bacteria</taxon>
        <taxon>Pseudomonadati</taxon>
        <taxon>Pseudomonadota</taxon>
        <taxon>Alphaproteobacteria</taxon>
        <taxon>Hyphomicrobiales</taxon>
        <taxon>Alsobacteraceae</taxon>
        <taxon>Alsobacter</taxon>
    </lineage>
</organism>
<dbReference type="GO" id="GO:0046872">
    <property type="term" value="F:metal ion binding"/>
    <property type="evidence" value="ECO:0007669"/>
    <property type="project" value="UniProtKB-KW"/>
</dbReference>
<feature type="transmembrane region" description="Helical" evidence="5">
    <location>
        <begin position="75"/>
        <end position="98"/>
    </location>
</feature>
<dbReference type="Pfam" id="PF00149">
    <property type="entry name" value="Metallophos"/>
    <property type="match status" value="1"/>
</dbReference>
<dbReference type="Proteomes" id="UP000239772">
    <property type="component" value="Unassembled WGS sequence"/>
</dbReference>